<keyword evidence="2" id="KW-1185">Reference proteome</keyword>
<gene>
    <name evidence="1" type="ORF">SAMN04488070_0903</name>
</gene>
<dbReference type="Proteomes" id="UP000199424">
    <property type="component" value="Unassembled WGS sequence"/>
</dbReference>
<dbReference type="AlphaFoldDB" id="A0A1I6GLE6"/>
<organism evidence="1 2">
    <name type="scientific">Pseudidiomarina maritima</name>
    <dbReference type="NCBI Taxonomy" id="519453"/>
    <lineage>
        <taxon>Bacteria</taxon>
        <taxon>Pseudomonadati</taxon>
        <taxon>Pseudomonadota</taxon>
        <taxon>Gammaproteobacteria</taxon>
        <taxon>Alteromonadales</taxon>
        <taxon>Idiomarinaceae</taxon>
        <taxon>Pseudidiomarina</taxon>
    </lineage>
</organism>
<dbReference type="EMBL" id="FOYU01000001">
    <property type="protein sequence ID" value="SFR43023.1"/>
    <property type="molecule type" value="Genomic_DNA"/>
</dbReference>
<protein>
    <submittedName>
        <fullName evidence="1">Uncharacterized protein</fullName>
    </submittedName>
</protein>
<reference evidence="2" key="1">
    <citation type="submission" date="2016-10" db="EMBL/GenBank/DDBJ databases">
        <authorList>
            <person name="Varghese N."/>
            <person name="Submissions S."/>
        </authorList>
    </citation>
    <scope>NUCLEOTIDE SEQUENCE [LARGE SCALE GENOMIC DNA]</scope>
    <source>
        <strain evidence="2">CGMCC 1.7285</strain>
    </source>
</reference>
<dbReference type="SUPFAM" id="SSF55486">
    <property type="entry name" value="Metalloproteases ('zincins'), catalytic domain"/>
    <property type="match status" value="2"/>
</dbReference>
<name>A0A1I6GLE6_9GAMM</name>
<accession>A0A1I6GLE6</accession>
<sequence length="273" mass="30822">MFTSVMALVLSHASNASNLHEAAAYGIAPLPSLQNQQCGVVEPVTLYLPQTQKRQVLEQLSQWHQHPLAQFVNCFSIQTYHAEQLQCDIVGSRARMDCRWQQTQTIDMNQRRIVFVRAGDGIASSTANQIILPINASLSLFAHEIGHWLGLADEYAMAPELAEGFCVGRYNHASFNVVVTDNTVMSGRELKQLWRRLPWRHAVADWRQLATQINDEQWRLGSAAESVGLHPVATCNAVAGKFAWRPLIAMTPMQYHDINEWPELYLELIAHPR</sequence>
<evidence type="ECO:0000313" key="1">
    <source>
        <dbReference type="EMBL" id="SFR43023.1"/>
    </source>
</evidence>
<proteinExistence type="predicted"/>
<evidence type="ECO:0000313" key="2">
    <source>
        <dbReference type="Proteomes" id="UP000199424"/>
    </source>
</evidence>